<dbReference type="GeneID" id="85022015"/>
<feature type="region of interest" description="Disordered" evidence="1">
    <location>
        <begin position="206"/>
        <end position="226"/>
    </location>
</feature>
<dbReference type="InterPro" id="IPR037026">
    <property type="entry name" value="Vgr_OB-fold_dom_sf"/>
</dbReference>
<keyword evidence="3" id="KW-1185">Reference proteome</keyword>
<dbReference type="EMBL" id="CP050139">
    <property type="protein sequence ID" value="QIP35346.1"/>
    <property type="molecule type" value="Genomic_DNA"/>
</dbReference>
<protein>
    <submittedName>
        <fullName evidence="2">Baseplate assembly protein</fullName>
    </submittedName>
</protein>
<dbReference type="Gene3D" id="2.40.50.230">
    <property type="entry name" value="Gp5 N-terminal domain"/>
    <property type="match status" value="1"/>
</dbReference>
<dbReference type="Pfam" id="PF18946">
    <property type="entry name" value="Apex"/>
    <property type="match status" value="1"/>
</dbReference>
<gene>
    <name evidence="2" type="ORF">GWK63_07600</name>
</gene>
<proteinExistence type="predicted"/>
<accession>A0A181CAK3</accession>
<reference evidence="2 3" key="1">
    <citation type="submission" date="2020-03" db="EMBL/GenBank/DDBJ databases">
        <title>Isolation of cellulose-producing strains, genome characterization and application of the synthesized cellulose films as an economical and sustainable material for piezoelectric sensor construction.</title>
        <authorList>
            <person name="Mangayil R.K."/>
        </authorList>
    </citation>
    <scope>NUCLEOTIDE SEQUENCE [LARGE SCALE GENOMIC DNA]</scope>
    <source>
        <strain evidence="2 3">ENS 9a1a</strain>
    </source>
</reference>
<evidence type="ECO:0000256" key="1">
    <source>
        <dbReference type="SAM" id="MobiDB-lite"/>
    </source>
</evidence>
<dbReference type="Proteomes" id="UP000502533">
    <property type="component" value="Chromosome"/>
</dbReference>
<feature type="compositionally biased region" description="Gly residues" evidence="1">
    <location>
        <begin position="215"/>
        <end position="226"/>
    </location>
</feature>
<dbReference type="AlphaFoldDB" id="A0A181CAK3"/>
<evidence type="ECO:0000313" key="3">
    <source>
        <dbReference type="Proteomes" id="UP000502533"/>
    </source>
</evidence>
<dbReference type="InterPro" id="IPR044033">
    <property type="entry name" value="GpV-like_apex"/>
</dbReference>
<name>A0A181CAK3_9PROT</name>
<dbReference type="RefSeq" id="WP_034928008.1">
    <property type="nucleotide sequence ID" value="NZ_CALMTF010000103.1"/>
</dbReference>
<dbReference type="KEGG" id="kre:GWK63_07600"/>
<evidence type="ECO:0000313" key="2">
    <source>
        <dbReference type="EMBL" id="QIP35346.1"/>
    </source>
</evidence>
<sequence length="226" mass="22404">MADTRMLAANMANAQAQPGFGLVSAVDPVNHAVKVTAQPAGVESGWLPHAAMQVGSLRIACPPDIGAHVLLVRLEGDGEHAVCACPVYDTVVMPPLSPATGRPAQPGEMLVMAGCGAPPANAGAAAGQPAGSAPWWHITRDTIYSGAGNTTETLTSGSRAWKVGGVSMTLDANGLAVTGGAITTDRDMTAQGSVTGGTDVLAAGISGRGHTHGGVQPGGGTTGEPQ</sequence>
<organism evidence="2 3">
    <name type="scientific">Komagataeibacter rhaeticus</name>
    <dbReference type="NCBI Taxonomy" id="215221"/>
    <lineage>
        <taxon>Bacteria</taxon>
        <taxon>Pseudomonadati</taxon>
        <taxon>Pseudomonadota</taxon>
        <taxon>Alphaproteobacteria</taxon>
        <taxon>Acetobacterales</taxon>
        <taxon>Acetobacteraceae</taxon>
        <taxon>Komagataeibacter</taxon>
    </lineage>
</organism>